<keyword evidence="4" id="KW-0804">Transcription</keyword>
<dbReference type="PANTHER" id="PTHR30346">
    <property type="entry name" value="TRANSCRIPTIONAL DUAL REGULATOR HCAR-RELATED"/>
    <property type="match status" value="1"/>
</dbReference>
<dbReference type="InterPro" id="IPR005119">
    <property type="entry name" value="LysR_subst-bd"/>
</dbReference>
<dbReference type="PANTHER" id="PTHR30346:SF17">
    <property type="entry name" value="LYSR FAMILY TRANSCRIPTIONAL REGULATOR"/>
    <property type="match status" value="1"/>
</dbReference>
<evidence type="ECO:0000256" key="3">
    <source>
        <dbReference type="ARBA" id="ARBA00023125"/>
    </source>
</evidence>
<comment type="similarity">
    <text evidence="1">Belongs to the LysR transcriptional regulatory family.</text>
</comment>
<accession>A0A239LCB5</accession>
<proteinExistence type="inferred from homology"/>
<dbReference type="Gene3D" id="3.40.190.10">
    <property type="entry name" value="Periplasmic binding protein-like II"/>
    <property type="match status" value="2"/>
</dbReference>
<dbReference type="AlphaFoldDB" id="A0A239LCB5"/>
<evidence type="ECO:0000256" key="2">
    <source>
        <dbReference type="ARBA" id="ARBA00023015"/>
    </source>
</evidence>
<evidence type="ECO:0000259" key="5">
    <source>
        <dbReference type="PROSITE" id="PS50931"/>
    </source>
</evidence>
<organism evidence="6 7">
    <name type="scientific">Noviherbaspirillum humi</name>
    <dbReference type="NCBI Taxonomy" id="1688639"/>
    <lineage>
        <taxon>Bacteria</taxon>
        <taxon>Pseudomonadati</taxon>
        <taxon>Pseudomonadota</taxon>
        <taxon>Betaproteobacteria</taxon>
        <taxon>Burkholderiales</taxon>
        <taxon>Oxalobacteraceae</taxon>
        <taxon>Noviherbaspirillum</taxon>
    </lineage>
</organism>
<evidence type="ECO:0000256" key="1">
    <source>
        <dbReference type="ARBA" id="ARBA00009437"/>
    </source>
</evidence>
<name>A0A239LCB5_9BURK</name>
<dbReference type="InterPro" id="IPR036388">
    <property type="entry name" value="WH-like_DNA-bd_sf"/>
</dbReference>
<protein>
    <submittedName>
        <fullName evidence="6">Transcriptional regulator, LysR family</fullName>
    </submittedName>
</protein>
<dbReference type="Pfam" id="PF03466">
    <property type="entry name" value="LysR_substrate"/>
    <property type="match status" value="1"/>
</dbReference>
<dbReference type="Proteomes" id="UP000198284">
    <property type="component" value="Unassembled WGS sequence"/>
</dbReference>
<evidence type="ECO:0000313" key="6">
    <source>
        <dbReference type="EMBL" id="SNT27940.1"/>
    </source>
</evidence>
<keyword evidence="7" id="KW-1185">Reference proteome</keyword>
<gene>
    <name evidence="6" type="ORF">SAMN06265795_12141</name>
</gene>
<dbReference type="Gene3D" id="1.10.10.10">
    <property type="entry name" value="Winged helix-like DNA-binding domain superfamily/Winged helix DNA-binding domain"/>
    <property type="match status" value="1"/>
</dbReference>
<evidence type="ECO:0000313" key="7">
    <source>
        <dbReference type="Proteomes" id="UP000198284"/>
    </source>
</evidence>
<dbReference type="InterPro" id="IPR000847">
    <property type="entry name" value="LysR_HTH_N"/>
</dbReference>
<dbReference type="GO" id="GO:0003677">
    <property type="term" value="F:DNA binding"/>
    <property type="evidence" value="ECO:0007669"/>
    <property type="project" value="UniProtKB-KW"/>
</dbReference>
<sequence length="301" mass="33721">MELRHLRYFVAVAEELSFTRAAERLHIGQPPLSQQIQALEEEIGAILFDRSKRSIRLTEAGRTFLQDAQKILALSASAADAARRVERGEMGELKIGFIKSAAFTPIFPKIINAYRRKFPKVNLVLREIPTLLQVEALHDYALDIGFIRPLELDVPPNLALMKLQNHQLAVFLPEKHRLATAARIDIGDLRNEEFIMIPRDEGTTLNPYIFRLCTEAGFEPKVVMEAREAATIIGLVAAGCGISILPEVFGSIDIKGTRLRLIESAQALTHFALVRRANEPSALTRAFFDIAEEVRGAMKRE</sequence>
<dbReference type="CDD" id="cd08414">
    <property type="entry name" value="PBP2_LTTR_aromatics_like"/>
    <property type="match status" value="1"/>
</dbReference>
<dbReference type="OrthoDB" id="8807047at2"/>
<dbReference type="GO" id="GO:0003700">
    <property type="term" value="F:DNA-binding transcription factor activity"/>
    <property type="evidence" value="ECO:0007669"/>
    <property type="project" value="InterPro"/>
</dbReference>
<dbReference type="PROSITE" id="PS50931">
    <property type="entry name" value="HTH_LYSR"/>
    <property type="match status" value="1"/>
</dbReference>
<keyword evidence="3" id="KW-0238">DNA-binding</keyword>
<evidence type="ECO:0000256" key="4">
    <source>
        <dbReference type="ARBA" id="ARBA00023163"/>
    </source>
</evidence>
<reference evidence="6 7" key="1">
    <citation type="submission" date="2017-06" db="EMBL/GenBank/DDBJ databases">
        <authorList>
            <person name="Kim H.J."/>
            <person name="Triplett B.A."/>
        </authorList>
    </citation>
    <scope>NUCLEOTIDE SEQUENCE [LARGE SCALE GENOMIC DNA]</scope>
    <source>
        <strain evidence="6 7">U15</strain>
    </source>
</reference>
<dbReference type="FunFam" id="1.10.10.10:FF:000001">
    <property type="entry name" value="LysR family transcriptional regulator"/>
    <property type="match status" value="1"/>
</dbReference>
<dbReference type="SUPFAM" id="SSF53850">
    <property type="entry name" value="Periplasmic binding protein-like II"/>
    <property type="match status" value="1"/>
</dbReference>
<dbReference type="GO" id="GO:0032993">
    <property type="term" value="C:protein-DNA complex"/>
    <property type="evidence" value="ECO:0007669"/>
    <property type="project" value="TreeGrafter"/>
</dbReference>
<dbReference type="Pfam" id="PF00126">
    <property type="entry name" value="HTH_1"/>
    <property type="match status" value="1"/>
</dbReference>
<dbReference type="SUPFAM" id="SSF46785">
    <property type="entry name" value="Winged helix' DNA-binding domain"/>
    <property type="match status" value="1"/>
</dbReference>
<keyword evidence="2" id="KW-0805">Transcription regulation</keyword>
<dbReference type="InterPro" id="IPR036390">
    <property type="entry name" value="WH_DNA-bd_sf"/>
</dbReference>
<feature type="domain" description="HTH lysR-type" evidence="5">
    <location>
        <begin position="1"/>
        <end position="58"/>
    </location>
</feature>
<dbReference type="PRINTS" id="PR00039">
    <property type="entry name" value="HTHLYSR"/>
</dbReference>
<dbReference type="EMBL" id="FZOT01000021">
    <property type="protein sequence ID" value="SNT27940.1"/>
    <property type="molecule type" value="Genomic_DNA"/>
</dbReference>
<dbReference type="RefSeq" id="WP_089401371.1">
    <property type="nucleotide sequence ID" value="NZ_FZOT01000021.1"/>
</dbReference>